<dbReference type="Proteomes" id="UP000076408">
    <property type="component" value="Unassembled WGS sequence"/>
</dbReference>
<accession>A0A182Y5B9</accession>
<dbReference type="VEuPathDB" id="VectorBase:ASTE008955"/>
<evidence type="ECO:0000313" key="8">
    <source>
        <dbReference type="Proteomes" id="UP000076408"/>
    </source>
</evidence>
<feature type="region of interest" description="Disordered" evidence="5">
    <location>
        <begin position="400"/>
        <end position="423"/>
    </location>
</feature>
<feature type="compositionally biased region" description="Basic residues" evidence="5">
    <location>
        <begin position="450"/>
        <end position="463"/>
    </location>
</feature>
<dbReference type="GO" id="GO:0005509">
    <property type="term" value="F:calcium ion binding"/>
    <property type="evidence" value="ECO:0007669"/>
    <property type="project" value="InterPro"/>
</dbReference>
<comment type="similarity">
    <text evidence="1">Belongs to the recoverin family.</text>
</comment>
<dbReference type="EnsemblMetazoa" id="ASTEI03655-RA">
    <property type="protein sequence ID" value="ASTEI03655-PA"/>
    <property type="gene ID" value="ASTEI03655"/>
</dbReference>
<dbReference type="Pfam" id="PF13499">
    <property type="entry name" value="EF-hand_7"/>
    <property type="match status" value="1"/>
</dbReference>
<dbReference type="PANTHER" id="PTHR23055">
    <property type="entry name" value="CALCIUM BINDING PROTEINS"/>
    <property type="match status" value="1"/>
</dbReference>
<feature type="compositionally biased region" description="Low complexity" evidence="5">
    <location>
        <begin position="245"/>
        <end position="261"/>
    </location>
</feature>
<dbReference type="AlphaFoldDB" id="A0A182Y5B9"/>
<dbReference type="VEuPathDB" id="VectorBase:ASTEI20_037590"/>
<dbReference type="PRINTS" id="PR00450">
    <property type="entry name" value="RECOVERIN"/>
</dbReference>
<feature type="region of interest" description="Disordered" evidence="5">
    <location>
        <begin position="210"/>
        <end position="361"/>
    </location>
</feature>
<dbReference type="InterPro" id="IPR018247">
    <property type="entry name" value="EF_Hand_1_Ca_BS"/>
</dbReference>
<evidence type="ECO:0000256" key="2">
    <source>
        <dbReference type="ARBA" id="ARBA00022723"/>
    </source>
</evidence>
<evidence type="ECO:0000259" key="6">
    <source>
        <dbReference type="PROSITE" id="PS50222"/>
    </source>
</evidence>
<dbReference type="PROSITE" id="PS50222">
    <property type="entry name" value="EF_HAND_2"/>
    <property type="match status" value="3"/>
</dbReference>
<dbReference type="VEuPathDB" id="VectorBase:ASTEI20_039608"/>
<evidence type="ECO:0000256" key="4">
    <source>
        <dbReference type="ARBA" id="ARBA00022837"/>
    </source>
</evidence>
<dbReference type="Gene3D" id="1.10.238.10">
    <property type="entry name" value="EF-hand"/>
    <property type="match status" value="1"/>
</dbReference>
<dbReference type="InterPro" id="IPR011992">
    <property type="entry name" value="EF-hand-dom_pair"/>
</dbReference>
<feature type="compositionally biased region" description="Polar residues" evidence="5">
    <location>
        <begin position="269"/>
        <end position="289"/>
    </location>
</feature>
<feature type="domain" description="EF-hand" evidence="6">
    <location>
        <begin position="110"/>
        <end position="145"/>
    </location>
</feature>
<protein>
    <recommendedName>
        <fullName evidence="6">EF-hand domain-containing protein</fullName>
    </recommendedName>
</protein>
<evidence type="ECO:0000256" key="1">
    <source>
        <dbReference type="ARBA" id="ARBA00006049"/>
    </source>
</evidence>
<reference evidence="8" key="1">
    <citation type="journal article" date="2014" name="Genome Biol.">
        <title>Genome analysis of a major urban malaria vector mosquito, Anopheles stephensi.</title>
        <authorList>
            <person name="Jiang X."/>
            <person name="Peery A."/>
            <person name="Hall A.B."/>
            <person name="Sharma A."/>
            <person name="Chen X.G."/>
            <person name="Waterhouse R.M."/>
            <person name="Komissarov A."/>
            <person name="Riehle M.M."/>
            <person name="Shouche Y."/>
            <person name="Sharakhova M.V."/>
            <person name="Lawson D."/>
            <person name="Pakpour N."/>
            <person name="Arensburger P."/>
            <person name="Davidson V.L."/>
            <person name="Eiglmeier K."/>
            <person name="Emrich S."/>
            <person name="George P."/>
            <person name="Kennedy R.C."/>
            <person name="Mane S.P."/>
            <person name="Maslen G."/>
            <person name="Oringanje C."/>
            <person name="Qi Y."/>
            <person name="Settlage R."/>
            <person name="Tojo M."/>
            <person name="Tubio J.M."/>
            <person name="Unger M.F."/>
            <person name="Wang B."/>
            <person name="Vernick K.D."/>
            <person name="Ribeiro J.M."/>
            <person name="James A.A."/>
            <person name="Michel K."/>
            <person name="Riehle M.A."/>
            <person name="Luckhart S."/>
            <person name="Sharakhov I.V."/>
            <person name="Tu Z."/>
        </authorList>
    </citation>
    <scope>NUCLEOTIDE SEQUENCE [LARGE SCALE GENOMIC DNA]</scope>
    <source>
        <strain evidence="8">Indian</strain>
    </source>
</reference>
<dbReference type="InterPro" id="IPR028846">
    <property type="entry name" value="Recoverin"/>
</dbReference>
<feature type="compositionally biased region" description="Polar residues" evidence="5">
    <location>
        <begin position="350"/>
        <end position="361"/>
    </location>
</feature>
<keyword evidence="2" id="KW-0479">Metal-binding</keyword>
<name>A0A182Y5B9_ANOST</name>
<dbReference type="VEuPathDB" id="VectorBase:ASTEI03655"/>
<dbReference type="SMART" id="SM00054">
    <property type="entry name" value="EFh"/>
    <property type="match status" value="3"/>
</dbReference>
<dbReference type="InterPro" id="IPR002048">
    <property type="entry name" value="EF_hand_dom"/>
</dbReference>
<dbReference type="FunFam" id="1.10.238.10:FF:000009">
    <property type="entry name" value="Visinin-like protein 1"/>
    <property type="match status" value="1"/>
</dbReference>
<evidence type="ECO:0000256" key="3">
    <source>
        <dbReference type="ARBA" id="ARBA00022737"/>
    </source>
</evidence>
<feature type="compositionally biased region" description="Basic residues" evidence="5">
    <location>
        <begin position="329"/>
        <end position="345"/>
    </location>
</feature>
<proteinExistence type="inferred from homology"/>
<dbReference type="STRING" id="30069.A0A182Y5B9"/>
<evidence type="ECO:0000256" key="5">
    <source>
        <dbReference type="SAM" id="MobiDB-lite"/>
    </source>
</evidence>
<dbReference type="CDD" id="cd00051">
    <property type="entry name" value="EFh"/>
    <property type="match status" value="2"/>
</dbReference>
<keyword evidence="3" id="KW-0677">Repeat</keyword>
<keyword evidence="4" id="KW-0106">Calcium</keyword>
<feature type="region of interest" description="Disordered" evidence="5">
    <location>
        <begin position="439"/>
        <end position="474"/>
    </location>
</feature>
<evidence type="ECO:0000313" key="7">
    <source>
        <dbReference type="EnsemblMetazoa" id="ASTEI03655-PA"/>
    </source>
</evidence>
<reference evidence="7" key="2">
    <citation type="submission" date="2020-05" db="UniProtKB">
        <authorList>
            <consortium name="EnsemblMetazoa"/>
        </authorList>
    </citation>
    <scope>IDENTIFICATION</scope>
    <source>
        <strain evidence="7">Indian</strain>
    </source>
</reference>
<feature type="domain" description="EF-hand" evidence="6">
    <location>
        <begin position="74"/>
        <end position="109"/>
    </location>
</feature>
<feature type="compositionally biased region" description="Pro residues" evidence="5">
    <location>
        <begin position="407"/>
        <end position="423"/>
    </location>
</feature>
<dbReference type="PANTHER" id="PTHR23055:SF167">
    <property type="entry name" value="EF-HAND DOMAIN-CONTAINING PROTEIN"/>
    <property type="match status" value="1"/>
</dbReference>
<feature type="compositionally biased region" description="Polar residues" evidence="5">
    <location>
        <begin position="309"/>
        <end position="326"/>
    </location>
</feature>
<dbReference type="SUPFAM" id="SSF47473">
    <property type="entry name" value="EF-hand"/>
    <property type="match status" value="1"/>
</dbReference>
<dbReference type="OMA" id="NELMNCC"/>
<feature type="compositionally biased region" description="Low complexity" evidence="5">
    <location>
        <begin position="290"/>
        <end position="301"/>
    </location>
</feature>
<feature type="domain" description="EF-hand" evidence="6">
    <location>
        <begin position="158"/>
        <end position="193"/>
    </location>
</feature>
<organism evidence="7 8">
    <name type="scientific">Anopheles stephensi</name>
    <name type="common">Indo-Pakistan malaria mosquito</name>
    <dbReference type="NCBI Taxonomy" id="30069"/>
    <lineage>
        <taxon>Eukaryota</taxon>
        <taxon>Metazoa</taxon>
        <taxon>Ecdysozoa</taxon>
        <taxon>Arthropoda</taxon>
        <taxon>Hexapoda</taxon>
        <taxon>Insecta</taxon>
        <taxon>Pterygota</taxon>
        <taxon>Neoptera</taxon>
        <taxon>Endopterygota</taxon>
        <taxon>Diptera</taxon>
        <taxon>Nematocera</taxon>
        <taxon>Culicoidea</taxon>
        <taxon>Culicidae</taxon>
        <taxon>Anophelinae</taxon>
        <taxon>Anopheles</taxon>
    </lineage>
</organism>
<dbReference type="PROSITE" id="PS00018">
    <property type="entry name" value="EF_HAND_1"/>
    <property type="match status" value="2"/>
</dbReference>
<keyword evidence="8" id="KW-1185">Reference proteome</keyword>
<sequence>MLFTSTYLDCELEEIVSPPKYRPESIAALCEATRFTEAEIKRIYRGFKAECPAGIIREETFKFIYSQFFPQGANTGLYAHYVFNTLDKEHTGILSFENFVQGLSILSRGTLEEKLCWTFSLYDINHDGKITREEMTDIVTAIYELMGARDDGGTDEVNIKNKVDTIFQKMDTNRDGVITIEEFLDCCRKDQLISSSMGLHTLPDYVLERGSNGGYEDESSDADQKADDSNENSNESSLQTAILKSDTSNGPTTTTAGSTAKGTEEPAATTGSAKTTQTPPTSGAASQHQGTTTSSNIGNSSKGHRTSRASKQSILVNGRATKTNVTGRHPNHFHHHHQHSHHPASHLHQPCSTAQQQPTSAQPLLKHYHIPLQDTYHSQQQQQQQQQQPLQPLHLSTLRLGQGSCFAPPPPPSLPSSKVPPPQTLSLALPPCNGTFLGQLSASSSTSSSHHYHHHHHHHHHHLQPSSGRIATISSPMSPAGSCCGVTRPNELMNCCPVPVDTSHPLRVAPPPDVPTPTLVKVKAWYTVTKQGLTY</sequence>